<dbReference type="EC" id="3.2.1.23" evidence="4"/>
<feature type="domain" description="Beta-galactosidase 1-like first all-beta" evidence="8">
    <location>
        <begin position="419"/>
        <end position="532"/>
    </location>
</feature>
<name>A0ABM2WXZ9_MESAU</name>
<organism evidence="10 11">
    <name type="scientific">Mesocricetus auratus</name>
    <name type="common">Golden hamster</name>
    <dbReference type="NCBI Taxonomy" id="10036"/>
    <lineage>
        <taxon>Eukaryota</taxon>
        <taxon>Metazoa</taxon>
        <taxon>Chordata</taxon>
        <taxon>Craniata</taxon>
        <taxon>Vertebrata</taxon>
        <taxon>Euteleostomi</taxon>
        <taxon>Mammalia</taxon>
        <taxon>Eutheria</taxon>
        <taxon>Euarchontoglires</taxon>
        <taxon>Glires</taxon>
        <taxon>Rodentia</taxon>
        <taxon>Myomorpha</taxon>
        <taxon>Muroidea</taxon>
        <taxon>Cricetidae</taxon>
        <taxon>Cricetinae</taxon>
        <taxon>Mesocricetus</taxon>
    </lineage>
</organism>
<dbReference type="Pfam" id="PF21467">
    <property type="entry name" value="BetaGal_gal-bd"/>
    <property type="match status" value="1"/>
</dbReference>
<keyword evidence="6" id="KW-0732">Signal</keyword>
<dbReference type="Gene3D" id="2.60.120.260">
    <property type="entry name" value="Galactose-binding domain-like"/>
    <property type="match status" value="2"/>
</dbReference>
<reference evidence="11" key="1">
    <citation type="submission" date="2025-08" db="UniProtKB">
        <authorList>
            <consortium name="RefSeq"/>
        </authorList>
    </citation>
    <scope>IDENTIFICATION</scope>
    <source>
        <tissue evidence="11">Liver</tissue>
    </source>
</reference>
<dbReference type="InterPro" id="IPR031330">
    <property type="entry name" value="Gly_Hdrlase_35_cat"/>
</dbReference>
<proteinExistence type="inferred from homology"/>
<dbReference type="PANTHER" id="PTHR23421">
    <property type="entry name" value="BETA-GALACTOSIDASE RELATED"/>
    <property type="match status" value="1"/>
</dbReference>
<comment type="similarity">
    <text evidence="1 5">Belongs to the glycosyl hydrolase 35 family.</text>
</comment>
<evidence type="ECO:0000256" key="5">
    <source>
        <dbReference type="RuleBase" id="RU003679"/>
    </source>
</evidence>
<keyword evidence="2 4" id="KW-0378">Hydrolase</keyword>
<dbReference type="Proteomes" id="UP000886700">
    <property type="component" value="Unplaced"/>
</dbReference>
<evidence type="ECO:0000256" key="3">
    <source>
        <dbReference type="ARBA" id="ARBA00023295"/>
    </source>
</evidence>
<dbReference type="PROSITE" id="PS01182">
    <property type="entry name" value="GLYCOSYL_HYDROL_F35"/>
    <property type="match status" value="1"/>
</dbReference>
<sequence>MLRAPLCTLLLLSASALLGAAHGVYNVSRRTFELDYGRDRFLKDGLPFRYISGSIHYFRIPRFYWEDRLLKMKMAGLNAIQMYVPWNFHEPRPGQYEFSGDRDVEYFIRLAHKLGLLVILRPGPYICAEWDMGGLPAWLLEKESIVLRSSDPDYLAAVDKWLTVLLPKMKPLLYQNGGPIITVQVENEYGSYFACDYDYLRFLAHRFRYHLGNDVLLFTTDGASESFLRCGTLQGLYATVDFGAVTNITKAFLVQRKFEPKGPLVNSEFYTGWLDHWGDPHYTVKTEIVAASLYDLLARGANVNLYMFIGGTNFAYWNAPEGLEVLPWPWRLSCGANIPYAAQPTSYDYDAPLSEAGDLTEKYFALRNVIQKFKDVPKGPIPPSTPKFAYGKVALRKFKTVAETLDVLCPNGPVRSRYPLTFIQVKQYFGYVLYRTTLPRDCNDSMPIYSSPFSGVHDRAYVAVDGVPQGILERNRVTSLDIRGKAGAVLDILVENMGRVNYGRYINDFKGLVSNMTLNVSILTNWTIFPLDTETAVRTHLGGWEAHDESRHDRRLTFGSSNFTLPTFYVGNFSIPSGIPDLPQDTFLQLPGWTKGQVWINGFNLGRYWPTRGPQVTLFVPRHILTTSAPNNITVLELERSPCGDGTSELCTVEFVDRPVIGRSLAISGRFPGRSGQDSWLNPL</sequence>
<accession>A0ABM2WXZ9</accession>
<dbReference type="InterPro" id="IPR019801">
    <property type="entry name" value="Glyco_hydro_35_CS"/>
</dbReference>
<dbReference type="Gene3D" id="3.20.20.80">
    <property type="entry name" value="Glycosidases"/>
    <property type="match status" value="1"/>
</dbReference>
<dbReference type="Pfam" id="PF21317">
    <property type="entry name" value="BetaGal_ABD_1"/>
    <property type="match status" value="1"/>
</dbReference>
<dbReference type="Pfam" id="PF01301">
    <property type="entry name" value="Glyco_hydro_35"/>
    <property type="match status" value="1"/>
</dbReference>
<evidence type="ECO:0000256" key="2">
    <source>
        <dbReference type="ARBA" id="ARBA00022801"/>
    </source>
</evidence>
<evidence type="ECO:0000256" key="4">
    <source>
        <dbReference type="RuleBase" id="RU000675"/>
    </source>
</evidence>
<dbReference type="InterPro" id="IPR048912">
    <property type="entry name" value="BetaGal1-like_ABD1"/>
</dbReference>
<dbReference type="PRINTS" id="PR00742">
    <property type="entry name" value="GLHYDRLASE35"/>
</dbReference>
<dbReference type="InterPro" id="IPR026283">
    <property type="entry name" value="B-gal_1-like"/>
</dbReference>
<gene>
    <name evidence="11" type="primary">Glb1</name>
</gene>
<dbReference type="InterPro" id="IPR008979">
    <property type="entry name" value="Galactose-bd-like_sf"/>
</dbReference>
<dbReference type="SUPFAM" id="SSF49785">
    <property type="entry name" value="Galactose-binding domain-like"/>
    <property type="match status" value="1"/>
</dbReference>
<feature type="signal peptide" evidence="6">
    <location>
        <begin position="1"/>
        <end position="23"/>
    </location>
</feature>
<evidence type="ECO:0000259" key="9">
    <source>
        <dbReference type="Pfam" id="PF21467"/>
    </source>
</evidence>
<dbReference type="SUPFAM" id="SSF51445">
    <property type="entry name" value="(Trans)glycosidases"/>
    <property type="match status" value="1"/>
</dbReference>
<keyword evidence="10" id="KW-1185">Reference proteome</keyword>
<evidence type="ECO:0000259" key="8">
    <source>
        <dbReference type="Pfam" id="PF21317"/>
    </source>
</evidence>
<feature type="domain" description="Glycoside hydrolase 35 catalytic" evidence="7">
    <location>
        <begin position="41"/>
        <end position="372"/>
    </location>
</feature>
<evidence type="ECO:0000256" key="6">
    <source>
        <dbReference type="SAM" id="SignalP"/>
    </source>
</evidence>
<evidence type="ECO:0000256" key="1">
    <source>
        <dbReference type="ARBA" id="ARBA00009809"/>
    </source>
</evidence>
<evidence type="ECO:0000259" key="7">
    <source>
        <dbReference type="Pfam" id="PF01301"/>
    </source>
</evidence>
<evidence type="ECO:0000313" key="11">
    <source>
        <dbReference type="RefSeq" id="XP_040595546.1"/>
    </source>
</evidence>
<dbReference type="InterPro" id="IPR048913">
    <property type="entry name" value="BetaGal_gal-bd"/>
</dbReference>
<dbReference type="RefSeq" id="XP_040595546.1">
    <property type="nucleotide sequence ID" value="XM_040739612.1"/>
</dbReference>
<feature type="domain" description="Beta-galactosidase galactose-binding" evidence="9">
    <location>
        <begin position="566"/>
        <end position="627"/>
    </location>
</feature>
<protein>
    <recommendedName>
        <fullName evidence="4">Beta-galactosidase</fullName>
        <ecNumber evidence="4">3.2.1.23</ecNumber>
    </recommendedName>
</protein>
<keyword evidence="3 4" id="KW-0326">Glycosidase</keyword>
<dbReference type="GeneID" id="101834903"/>
<dbReference type="InterPro" id="IPR017853">
    <property type="entry name" value="GH"/>
</dbReference>
<evidence type="ECO:0000313" key="10">
    <source>
        <dbReference type="Proteomes" id="UP000886700"/>
    </source>
</evidence>
<comment type="catalytic activity">
    <reaction evidence="4">
        <text>Hydrolysis of terminal non-reducing beta-D-galactose residues in beta-D-galactosides.</text>
        <dbReference type="EC" id="3.2.1.23"/>
    </reaction>
</comment>
<feature type="chain" id="PRO_5045546370" description="Beta-galactosidase" evidence="6">
    <location>
        <begin position="24"/>
        <end position="684"/>
    </location>
</feature>
<dbReference type="PIRSF" id="PIRSF006336">
    <property type="entry name" value="B-gal"/>
    <property type="match status" value="1"/>
</dbReference>
<dbReference type="InterPro" id="IPR001944">
    <property type="entry name" value="Glycoside_Hdrlase_35"/>
</dbReference>